<accession>A0A1G4PWW2</accession>
<dbReference type="AlphaFoldDB" id="A0A1G4PWW2"/>
<proteinExistence type="predicted"/>
<dbReference type="EMBL" id="FMTS01000001">
    <property type="protein sequence ID" value="SCW36651.1"/>
    <property type="molecule type" value="Genomic_DNA"/>
</dbReference>
<dbReference type="RefSeq" id="WP_139159602.1">
    <property type="nucleotide sequence ID" value="NZ_CBCRYE010000001.1"/>
</dbReference>
<dbReference type="Proteomes" id="UP000199150">
    <property type="component" value="Unassembled WGS sequence"/>
</dbReference>
<organism evidence="1 2">
    <name type="scientific">Asticcacaulis taihuensis</name>
    <dbReference type="NCBI Taxonomy" id="260084"/>
    <lineage>
        <taxon>Bacteria</taxon>
        <taxon>Pseudomonadati</taxon>
        <taxon>Pseudomonadota</taxon>
        <taxon>Alphaproteobacteria</taxon>
        <taxon>Caulobacterales</taxon>
        <taxon>Caulobacteraceae</taxon>
        <taxon>Asticcacaulis</taxon>
    </lineage>
</organism>
<gene>
    <name evidence="1" type="ORF">SAMN02927928_0723</name>
</gene>
<dbReference type="OrthoDB" id="9932941at2"/>
<evidence type="ECO:0000313" key="1">
    <source>
        <dbReference type="EMBL" id="SCW36651.1"/>
    </source>
</evidence>
<evidence type="ECO:0000313" key="2">
    <source>
        <dbReference type="Proteomes" id="UP000199150"/>
    </source>
</evidence>
<reference evidence="2" key="1">
    <citation type="submission" date="2016-10" db="EMBL/GenBank/DDBJ databases">
        <authorList>
            <person name="Varghese N."/>
            <person name="Submissions S."/>
        </authorList>
    </citation>
    <scope>NUCLEOTIDE SEQUENCE [LARGE SCALE GENOMIC DNA]</scope>
    <source>
        <strain evidence="2">CGMCC 1.3431</strain>
    </source>
</reference>
<protein>
    <submittedName>
        <fullName evidence="1">Uncharacterized protein</fullName>
    </submittedName>
</protein>
<keyword evidence="2" id="KW-1185">Reference proteome</keyword>
<dbReference type="STRING" id="260084.SAMN02927928_0723"/>
<sequence length="94" mass="10393">MTNSIALFPGMFADVADDWRVFVIEADARHAGVVYVGSFPYDTTGLPLHPDAPAIVGCWDGKSPGARQISERQKRFDGLIPVVHFEPVFQQQYA</sequence>
<name>A0A1G4PWW2_9CAUL</name>